<gene>
    <name evidence="2" type="ORF">TCAL_13601</name>
</gene>
<feature type="region of interest" description="Disordered" evidence="1">
    <location>
        <begin position="1"/>
        <end position="39"/>
    </location>
</feature>
<dbReference type="PANTHER" id="PTHR48465:SF1">
    <property type="entry name" value="PROTEIN SSUH2 HOMOLOG"/>
    <property type="match status" value="1"/>
</dbReference>
<dbReference type="AlphaFoldDB" id="A0A553NEX7"/>
<evidence type="ECO:0000313" key="3">
    <source>
        <dbReference type="Proteomes" id="UP000318571"/>
    </source>
</evidence>
<evidence type="ECO:0008006" key="4">
    <source>
        <dbReference type="Google" id="ProtNLM"/>
    </source>
</evidence>
<sequence length="393" mass="44415">MESKYVEEDISENPGSSSDHGSNLEDFEDQTSTHTPFDGIEPVRGYELVSFDAMNVPPPVIQVDEIPSEVDGQHAISIVENDARITEELAQIALLAHLKQHCCYGQAAAKHMKVKRLDYIPAYHYELQTFTEKRETAWTFSAIKPNVYEEQSSLGFPPLPWDIDAVPSQPFKDEVRLIPIPNTSAIKACHRCRGTGGVTCRDCAGKGWYRCIHCHGDGWIADSGGHRERCFYCHHSKQGHGHQDCGKCNTKGKVNCATCEGQGQIRCFIQLSITWKVHTAEHIVDHLSLPQDLIRDVSGQVAFEEESAVLKPIRSSSNEDISKASSLIVTNHWNSLAVDQKVIKQRHQIRIVPLTKVVYEWKQREHHFVVYGYENQVFLKEYPQNCCWGCALM</sequence>
<dbReference type="Proteomes" id="UP000318571">
    <property type="component" value="Chromosome 10"/>
</dbReference>
<reference evidence="2 3" key="1">
    <citation type="journal article" date="2018" name="Nat. Ecol. Evol.">
        <title>Genomic signatures of mitonuclear coevolution across populations of Tigriopus californicus.</title>
        <authorList>
            <person name="Barreto F.S."/>
            <person name="Watson E.T."/>
            <person name="Lima T.G."/>
            <person name="Willett C.S."/>
            <person name="Edmands S."/>
            <person name="Li W."/>
            <person name="Burton R.S."/>
        </authorList>
    </citation>
    <scope>NUCLEOTIDE SEQUENCE [LARGE SCALE GENOMIC DNA]</scope>
    <source>
        <strain evidence="2 3">San Diego</strain>
    </source>
</reference>
<dbReference type="STRING" id="6832.A0A553NEX7"/>
<dbReference type="PANTHER" id="PTHR48465">
    <property type="entry name" value="PROTEIN SSUH2 HOMOLOG"/>
    <property type="match status" value="1"/>
</dbReference>
<dbReference type="OMA" id="WAYEPYK"/>
<comment type="caution">
    <text evidence="2">The sequence shown here is derived from an EMBL/GenBank/DDBJ whole genome shotgun (WGS) entry which is preliminary data.</text>
</comment>
<organism evidence="2 3">
    <name type="scientific">Tigriopus californicus</name>
    <name type="common">Marine copepod</name>
    <dbReference type="NCBI Taxonomy" id="6832"/>
    <lineage>
        <taxon>Eukaryota</taxon>
        <taxon>Metazoa</taxon>
        <taxon>Ecdysozoa</taxon>
        <taxon>Arthropoda</taxon>
        <taxon>Crustacea</taxon>
        <taxon>Multicrustacea</taxon>
        <taxon>Hexanauplia</taxon>
        <taxon>Copepoda</taxon>
        <taxon>Harpacticoida</taxon>
        <taxon>Harpacticidae</taxon>
        <taxon>Tigriopus</taxon>
    </lineage>
</organism>
<dbReference type="OrthoDB" id="3355217at2759"/>
<accession>A0A553NEX7</accession>
<protein>
    <recommendedName>
        <fullName evidence="4">CR-type domain-containing protein</fullName>
    </recommendedName>
</protein>
<proteinExistence type="predicted"/>
<evidence type="ECO:0000313" key="2">
    <source>
        <dbReference type="EMBL" id="TRY63965.1"/>
    </source>
</evidence>
<dbReference type="InterPro" id="IPR052789">
    <property type="entry name" value="SSUH2_homolog"/>
</dbReference>
<keyword evidence="3" id="KW-1185">Reference proteome</keyword>
<dbReference type="EMBL" id="VCGU01000458">
    <property type="protein sequence ID" value="TRY63965.1"/>
    <property type="molecule type" value="Genomic_DNA"/>
</dbReference>
<name>A0A553NEX7_TIGCA</name>
<evidence type="ECO:0000256" key="1">
    <source>
        <dbReference type="SAM" id="MobiDB-lite"/>
    </source>
</evidence>